<evidence type="ECO:0000256" key="1">
    <source>
        <dbReference type="SAM" id="MobiDB-lite"/>
    </source>
</evidence>
<keyword evidence="4" id="KW-1185">Reference proteome</keyword>
<evidence type="ECO:0000313" key="4">
    <source>
        <dbReference type="Proteomes" id="UP000007148"/>
    </source>
</evidence>
<organism evidence="3 4">
    <name type="scientific">Serendipita indica (strain DSM 11827)</name>
    <name type="common">Root endophyte fungus</name>
    <name type="synonym">Piriformospora indica</name>
    <dbReference type="NCBI Taxonomy" id="1109443"/>
    <lineage>
        <taxon>Eukaryota</taxon>
        <taxon>Fungi</taxon>
        <taxon>Dikarya</taxon>
        <taxon>Basidiomycota</taxon>
        <taxon>Agaricomycotina</taxon>
        <taxon>Agaricomycetes</taxon>
        <taxon>Sebacinales</taxon>
        <taxon>Serendipitaceae</taxon>
        <taxon>Serendipita</taxon>
    </lineage>
</organism>
<feature type="compositionally biased region" description="Polar residues" evidence="1">
    <location>
        <begin position="432"/>
        <end position="442"/>
    </location>
</feature>
<feature type="compositionally biased region" description="Polar residues" evidence="1">
    <location>
        <begin position="55"/>
        <end position="78"/>
    </location>
</feature>
<evidence type="ECO:0000256" key="2">
    <source>
        <dbReference type="SAM" id="Phobius"/>
    </source>
</evidence>
<feature type="region of interest" description="Disordered" evidence="1">
    <location>
        <begin position="225"/>
        <end position="401"/>
    </location>
</feature>
<feature type="region of interest" description="Disordered" evidence="1">
    <location>
        <begin position="973"/>
        <end position="998"/>
    </location>
</feature>
<feature type="compositionally biased region" description="Polar residues" evidence="1">
    <location>
        <begin position="16"/>
        <end position="40"/>
    </location>
</feature>
<feature type="transmembrane region" description="Helical" evidence="2">
    <location>
        <begin position="842"/>
        <end position="861"/>
    </location>
</feature>
<keyword evidence="2" id="KW-1133">Transmembrane helix</keyword>
<dbReference type="OrthoDB" id="3062801at2759"/>
<feature type="compositionally biased region" description="Basic and acidic residues" evidence="1">
    <location>
        <begin position="332"/>
        <end position="347"/>
    </location>
</feature>
<reference evidence="3 4" key="1">
    <citation type="journal article" date="2011" name="PLoS Pathog.">
        <title>Endophytic Life Strategies Decoded by Genome and Transcriptome Analyses of the Mutualistic Root Symbiont Piriformospora indica.</title>
        <authorList>
            <person name="Zuccaro A."/>
            <person name="Lahrmann U."/>
            <person name="Guldener U."/>
            <person name="Langen G."/>
            <person name="Pfiffi S."/>
            <person name="Biedenkopf D."/>
            <person name="Wong P."/>
            <person name="Samans B."/>
            <person name="Grimm C."/>
            <person name="Basiewicz M."/>
            <person name="Murat C."/>
            <person name="Martin F."/>
            <person name="Kogel K.H."/>
        </authorList>
    </citation>
    <scope>NUCLEOTIDE SEQUENCE [LARGE SCALE GENOMIC DNA]</scope>
    <source>
        <strain evidence="3 4">DSM 11827</strain>
    </source>
</reference>
<proteinExistence type="predicted"/>
<keyword evidence="2" id="KW-0472">Membrane</keyword>
<feature type="compositionally biased region" description="Pro residues" evidence="1">
    <location>
        <begin position="565"/>
        <end position="576"/>
    </location>
</feature>
<dbReference type="Proteomes" id="UP000007148">
    <property type="component" value="Unassembled WGS sequence"/>
</dbReference>
<feature type="region of interest" description="Disordered" evidence="1">
    <location>
        <begin position="557"/>
        <end position="641"/>
    </location>
</feature>
<feature type="compositionally biased region" description="Basic and acidic residues" evidence="1">
    <location>
        <begin position="313"/>
        <end position="325"/>
    </location>
</feature>
<evidence type="ECO:0000313" key="3">
    <source>
        <dbReference type="EMBL" id="CCA72991.1"/>
    </source>
</evidence>
<feature type="compositionally biased region" description="Basic and acidic residues" evidence="1">
    <location>
        <begin position="444"/>
        <end position="459"/>
    </location>
</feature>
<sequence>MSDNRISPRAPASRTDAATSAQPSSTSLEAADVQSSSTIRSPGVPEVEIVRSDGRSTGVQTNQGRSSENVRSPVSPINTSSASAITPSSATRPPPHSILHNSSSSSNKTPQTPAADNSLPDDRHSNASSRKTRSVSFKDGIGGGRQRDSDSNAAGNVEEFVSSRLKKSNSPFVPTWIASQNQNAVASSSRPPVRLDPAQDFLNPANAPFEDEEFEAFRPRTPELLFEPSLPGAVPPAPSDSAPAVAAASASRADTRNSNPQGAQPAIPSAGFQMETVSPAPNDPLGRPATPAGVSSPPGKFLTADAHITSGNQERRADHRGERGRGRGRSSLPDEPRRPTREEEIKPLKNPNVARHHYPPNRHGSPSRGQRRRVPRRSPDRPFKVYDPYVFPKDQKKSPIPPLLGAVRWAITAAEEWLGGDTSGSGEGGSDANTGSTSSTLNGKGKEPRHPKGDLEHGQGEPLIDETGAHPRIKSTRTTRIVQSTRAARGTVRTSDAVAVGTMEPNKQLDSIHNLELVQKIHQARTLELDLETQRVQITRERARLEEERAKFLKEKAEFERSRPVPTPIQPEPLPEIQPRETLQGISKTFPGEYPPSIAGSAPAGHVPSRPGEVRGALSPPKASPDHRPASDPVSPTQRQSPFDFNAIKEQFANVRDVEVVVENTLRKYLRDVVIQVYRHFLLRMPSMYSHRVERVIEQAHLSEAEVHILIKIDKENGRNSAAGRILDTPARYALEDLEETRPLIGPGNSPSNSPYQPSIFKSLVDNPQDLESGAVPIDPNILVRDIARKVKYFQTEWETFVDSLVREWKTLNVVNALLIGALLTVFQIEEAQYVPSTRTCALISLSTALLSLLFGGIYIIRFGTMRPLRKAIIWVDESQKQTQTALWNIWVMLALPGIWLGYSIMSFIATILSFVWTSGNGKHVNPPDASDTSGVILAPRIIISIIFVIGAIYFIAALRVFAKWKGVSMRTVDRRQTSSTHGSVDNTPGTQPGDLPPEIRPLDTSVLGVPRAASGTPSALRLELTPGGVGKPSNQLIPTLTTTPPMMSSVELAGVGQQQGPVTTIVTQPTPLTAVDPLAPWGSLAAPIAPSPAFQLREQTHELDQPLPVPLRQASAPTTSAEFGTPRSTPRALPPVREESAGF</sequence>
<feature type="region of interest" description="Disordered" evidence="1">
    <location>
        <begin position="1"/>
        <end position="156"/>
    </location>
</feature>
<feature type="region of interest" description="Disordered" evidence="1">
    <location>
        <begin position="181"/>
        <end position="205"/>
    </location>
</feature>
<name>G4TNU8_SERID</name>
<feature type="region of interest" description="Disordered" evidence="1">
    <location>
        <begin position="418"/>
        <end position="489"/>
    </location>
</feature>
<accession>G4TNU8</accession>
<dbReference type="eggNOG" id="ENOG502SMR7">
    <property type="taxonomic scope" value="Eukaryota"/>
</dbReference>
<dbReference type="HOGENOM" id="CLU_277321_0_0_1"/>
<feature type="compositionally biased region" description="Polar residues" evidence="1">
    <location>
        <begin position="1116"/>
        <end position="1129"/>
    </location>
</feature>
<feature type="compositionally biased region" description="Low complexity" evidence="1">
    <location>
        <begin position="239"/>
        <end position="252"/>
    </location>
</feature>
<dbReference type="AlphaFoldDB" id="G4TNU8"/>
<feature type="transmembrane region" description="Helical" evidence="2">
    <location>
        <begin position="937"/>
        <end position="962"/>
    </location>
</feature>
<feature type="transmembrane region" description="Helical" evidence="2">
    <location>
        <begin position="890"/>
        <end position="917"/>
    </location>
</feature>
<dbReference type="EMBL" id="CAFZ01000195">
    <property type="protein sequence ID" value="CCA72991.1"/>
    <property type="molecule type" value="Genomic_DNA"/>
</dbReference>
<protein>
    <submittedName>
        <fullName evidence="3">Uncharacterized protein</fullName>
    </submittedName>
</protein>
<gene>
    <name evidence="3" type="ORF">PIIN_06946</name>
</gene>
<comment type="caution">
    <text evidence="3">The sequence shown here is derived from an EMBL/GenBank/DDBJ whole genome shotgun (WGS) entry which is preliminary data.</text>
</comment>
<feature type="compositionally biased region" description="Polar residues" evidence="1">
    <location>
        <begin position="978"/>
        <end position="991"/>
    </location>
</feature>
<dbReference type="InParanoid" id="G4TNU8"/>
<feature type="region of interest" description="Disordered" evidence="1">
    <location>
        <begin position="1102"/>
        <end position="1144"/>
    </location>
</feature>
<keyword evidence="2" id="KW-0812">Transmembrane</keyword>
<feature type="compositionally biased region" description="Low complexity" evidence="1">
    <location>
        <begin position="79"/>
        <end position="91"/>
    </location>
</feature>